<protein>
    <recommendedName>
        <fullName evidence="1">ATP-dependent DNA helicase</fullName>
        <ecNumber evidence="1">5.6.2.3</ecNumber>
    </recommendedName>
</protein>
<comment type="similarity">
    <text evidence="1">Belongs to the helicase family.</text>
</comment>
<dbReference type="EMBL" id="KZ305022">
    <property type="protein sequence ID" value="PIA58458.1"/>
    <property type="molecule type" value="Genomic_DNA"/>
</dbReference>
<organism evidence="3 4">
    <name type="scientific">Aquilegia coerulea</name>
    <name type="common">Rocky mountain columbine</name>
    <dbReference type="NCBI Taxonomy" id="218851"/>
    <lineage>
        <taxon>Eukaryota</taxon>
        <taxon>Viridiplantae</taxon>
        <taxon>Streptophyta</taxon>
        <taxon>Embryophyta</taxon>
        <taxon>Tracheophyta</taxon>
        <taxon>Spermatophyta</taxon>
        <taxon>Magnoliopsida</taxon>
        <taxon>Ranunculales</taxon>
        <taxon>Ranunculaceae</taxon>
        <taxon>Thalictroideae</taxon>
        <taxon>Aquilegia</taxon>
    </lineage>
</organism>
<dbReference type="GO" id="GO:0005524">
    <property type="term" value="F:ATP binding"/>
    <property type="evidence" value="ECO:0007669"/>
    <property type="project" value="UniProtKB-KW"/>
</dbReference>
<dbReference type="OrthoDB" id="1718443at2759"/>
<dbReference type="InterPro" id="IPR010285">
    <property type="entry name" value="DNA_helicase_pif1-like_DEAD"/>
</dbReference>
<keyword evidence="1" id="KW-0067">ATP-binding</keyword>
<comment type="catalytic activity">
    <reaction evidence="1">
        <text>ATP + H2O = ADP + phosphate + H(+)</text>
        <dbReference type="Rhea" id="RHEA:13065"/>
        <dbReference type="ChEBI" id="CHEBI:15377"/>
        <dbReference type="ChEBI" id="CHEBI:15378"/>
        <dbReference type="ChEBI" id="CHEBI:30616"/>
        <dbReference type="ChEBI" id="CHEBI:43474"/>
        <dbReference type="ChEBI" id="CHEBI:456216"/>
        <dbReference type="EC" id="5.6.2.3"/>
    </reaction>
</comment>
<dbReference type="EC" id="5.6.2.3" evidence="1"/>
<keyword evidence="4" id="KW-1185">Reference proteome</keyword>
<dbReference type="FunFam" id="3.40.50.300:FF:002884">
    <property type="entry name" value="ATP-dependent DNA helicase"/>
    <property type="match status" value="1"/>
</dbReference>
<gene>
    <name evidence="3" type="ORF">AQUCO_00500412v1</name>
</gene>
<dbReference type="AlphaFoldDB" id="A0A2G5ERT8"/>
<dbReference type="GO" id="GO:0006310">
    <property type="term" value="P:DNA recombination"/>
    <property type="evidence" value="ECO:0007669"/>
    <property type="project" value="UniProtKB-KW"/>
</dbReference>
<feature type="domain" description="DNA helicase Pif1-like DEAD-box helicase" evidence="2">
    <location>
        <begin position="234"/>
        <end position="415"/>
    </location>
</feature>
<name>A0A2G5ERT8_AQUCA</name>
<proteinExistence type="inferred from homology"/>
<evidence type="ECO:0000259" key="2">
    <source>
        <dbReference type="Pfam" id="PF05970"/>
    </source>
</evidence>
<dbReference type="Gene3D" id="3.40.50.300">
    <property type="entry name" value="P-loop containing nucleotide triphosphate hydrolases"/>
    <property type="match status" value="1"/>
</dbReference>
<accession>A0A2G5ERT8</accession>
<dbReference type="Pfam" id="PF05970">
    <property type="entry name" value="PIF1"/>
    <property type="match status" value="1"/>
</dbReference>
<dbReference type="Proteomes" id="UP000230069">
    <property type="component" value="Unassembled WGS sequence"/>
</dbReference>
<keyword evidence="1" id="KW-0347">Helicase</keyword>
<comment type="cofactor">
    <cofactor evidence="1">
        <name>Mg(2+)</name>
        <dbReference type="ChEBI" id="CHEBI:18420"/>
    </cofactor>
</comment>
<reference evidence="3 4" key="1">
    <citation type="submission" date="2017-09" db="EMBL/GenBank/DDBJ databases">
        <title>WGS assembly of Aquilegia coerulea Goldsmith.</title>
        <authorList>
            <person name="Hodges S."/>
            <person name="Kramer E."/>
            <person name="Nordborg M."/>
            <person name="Tomkins J."/>
            <person name="Borevitz J."/>
            <person name="Derieg N."/>
            <person name="Yan J."/>
            <person name="Mihaltcheva S."/>
            <person name="Hayes R.D."/>
            <person name="Rokhsar D."/>
        </authorList>
    </citation>
    <scope>NUCLEOTIDE SEQUENCE [LARGE SCALE GENOMIC DNA]</scope>
    <source>
        <strain evidence="4">cv. Goldsmith</strain>
    </source>
</reference>
<dbReference type="InterPro" id="IPR027417">
    <property type="entry name" value="P-loop_NTPase"/>
</dbReference>
<dbReference type="PANTHER" id="PTHR10492:SF57">
    <property type="entry name" value="ATP-DEPENDENT DNA HELICASE"/>
    <property type="match status" value="1"/>
</dbReference>
<dbReference type="SUPFAM" id="SSF52540">
    <property type="entry name" value="P-loop containing nucleoside triphosphate hydrolases"/>
    <property type="match status" value="2"/>
</dbReference>
<dbReference type="CDD" id="cd18809">
    <property type="entry name" value="SF1_C_RecD"/>
    <property type="match status" value="1"/>
</dbReference>
<keyword evidence="1" id="KW-0234">DNA repair</keyword>
<dbReference type="GO" id="GO:0043139">
    <property type="term" value="F:5'-3' DNA helicase activity"/>
    <property type="evidence" value="ECO:0007669"/>
    <property type="project" value="UniProtKB-EC"/>
</dbReference>
<dbReference type="InParanoid" id="A0A2G5ERT8"/>
<dbReference type="GO" id="GO:0016887">
    <property type="term" value="F:ATP hydrolysis activity"/>
    <property type="evidence" value="ECO:0007669"/>
    <property type="project" value="RHEA"/>
</dbReference>
<sequence>MVVGSLDDEIQQFIDARYIGSTEGTWRLFGNRIHDECPSVTRLALHLKGRMYFANPNCGERFYLRLLLTVVPGPISFEELYKVDNVEYKTYKEACIARGLLEDDNECDQCIKESAKMKTGYRLSKLFCLILTDCNPTQPDVLWGKHALQICYDLPHKLRMRFSIPNPTDAEVCDYGLFLLNEYLVGLGKKLSDYTQMPLLTRDWQKYVQNRLILEHEALAYEGLDVVADQKIAQLNVEQFHAYKEVTASILNNSGKIFFLNGPAGTGKIFVYNTIADSLRSQGHIVIMVTSSGVASLLLTGGRTTHSTFKIPLNVLNDIVCDIGKKSFKEELFKRAKHIVWDEIPMQHRYCVEAVDRSLQDLLGNNKPFGGITVVLGGDFKQTLPVIPKETREEIVCASIRKSHLWEEIEVLTLRNLQPRDGLCNGTRLMVEQLGVRVIEARILTGSHINDRVFIPRITLEPTDSETPFTMSRRQFPVRLAFAMTINKSQGQSVKIVGIDLQNPVFSHGQLYVALSRCTSLRRITVLLPSEEDETATNVVYPEVLL</sequence>
<dbReference type="PANTHER" id="PTHR10492">
    <property type="match status" value="1"/>
</dbReference>
<evidence type="ECO:0000313" key="3">
    <source>
        <dbReference type="EMBL" id="PIA58458.1"/>
    </source>
</evidence>
<keyword evidence="1" id="KW-0547">Nucleotide-binding</keyword>
<dbReference type="GO" id="GO:0006281">
    <property type="term" value="P:DNA repair"/>
    <property type="evidence" value="ECO:0007669"/>
    <property type="project" value="UniProtKB-KW"/>
</dbReference>
<dbReference type="GO" id="GO:0000723">
    <property type="term" value="P:telomere maintenance"/>
    <property type="evidence" value="ECO:0007669"/>
    <property type="project" value="InterPro"/>
</dbReference>
<keyword evidence="1" id="KW-0227">DNA damage</keyword>
<evidence type="ECO:0000256" key="1">
    <source>
        <dbReference type="RuleBase" id="RU363044"/>
    </source>
</evidence>
<keyword evidence="1" id="KW-0378">Hydrolase</keyword>
<evidence type="ECO:0000313" key="4">
    <source>
        <dbReference type="Proteomes" id="UP000230069"/>
    </source>
</evidence>
<keyword evidence="1" id="KW-0233">DNA recombination</keyword>